<proteinExistence type="predicted"/>
<dbReference type="EMBL" id="KB729997">
    <property type="protein sequence ID" value="ENH75283.1"/>
    <property type="molecule type" value="Genomic_DNA"/>
</dbReference>
<sequence>MADKQKRIISYLKGKQAKIRLLNNKEAEIVILTETSNKVFVADLCLDLIDRLNRSAGCELCFIIKGQLEPNHGLHSCEYKHIKHILHWLTTLDILRYYNVWGACSMCGHGWLMCDEMGQGESARRKARSQGSNSRKSNLVKEYDAKHDHDGYCMNKPVVRRIIAALCAYDDQILLKNVD</sequence>
<dbReference type="STRING" id="1229664.N4UHL3"/>
<reference evidence="2" key="2">
    <citation type="journal article" date="2014" name="PLoS ONE">
        <title>Genome and Transcriptome Analysis of the Fungal Pathogen Fusarium oxysporum f. sp. cubense Causing Banana Vascular Wilt Disease.</title>
        <authorList>
            <person name="Guo L."/>
            <person name="Han L."/>
            <person name="Yang L."/>
            <person name="Zeng H."/>
            <person name="Fan D."/>
            <person name="Zhu Y."/>
            <person name="Feng Y."/>
            <person name="Wang G."/>
            <person name="Peng C."/>
            <person name="Jiang X."/>
            <person name="Zhou D."/>
            <person name="Ni P."/>
            <person name="Liang C."/>
            <person name="Liu L."/>
            <person name="Wang J."/>
            <person name="Mao C."/>
            <person name="Fang X."/>
            <person name="Peng M."/>
            <person name="Huang J."/>
        </authorList>
    </citation>
    <scope>NUCLEOTIDE SEQUENCE [LARGE SCALE GENOMIC DNA]</scope>
    <source>
        <strain evidence="2">race 1</strain>
    </source>
</reference>
<dbReference type="OrthoDB" id="3522001at2759"/>
<dbReference type="Proteomes" id="UP000016928">
    <property type="component" value="Unassembled WGS sequence"/>
</dbReference>
<name>N4UHL3_FUSC1</name>
<protein>
    <submittedName>
        <fullName evidence="1">Uncharacterized protein</fullName>
    </submittedName>
</protein>
<evidence type="ECO:0000313" key="2">
    <source>
        <dbReference type="Proteomes" id="UP000016928"/>
    </source>
</evidence>
<dbReference type="AlphaFoldDB" id="N4UHL3"/>
<organism evidence="1 2">
    <name type="scientific">Fusarium oxysporum f. sp. cubense (strain race 1)</name>
    <name type="common">Panama disease fungus</name>
    <dbReference type="NCBI Taxonomy" id="1229664"/>
    <lineage>
        <taxon>Eukaryota</taxon>
        <taxon>Fungi</taxon>
        <taxon>Dikarya</taxon>
        <taxon>Ascomycota</taxon>
        <taxon>Pezizomycotina</taxon>
        <taxon>Sordariomycetes</taxon>
        <taxon>Hypocreomycetidae</taxon>
        <taxon>Hypocreales</taxon>
        <taxon>Nectriaceae</taxon>
        <taxon>Fusarium</taxon>
        <taxon>Fusarium oxysporum species complex</taxon>
    </lineage>
</organism>
<evidence type="ECO:0000313" key="1">
    <source>
        <dbReference type="EMBL" id="ENH75283.1"/>
    </source>
</evidence>
<dbReference type="HOGENOM" id="CLU_093226_0_0_1"/>
<reference evidence="2" key="1">
    <citation type="submission" date="2012-09" db="EMBL/GenBank/DDBJ databases">
        <title>Genome sequencing and comparative transcriptomics of race 1 and race 4 of banana pathogen: Fusarium oxysporum f. sp. cubense.</title>
        <authorList>
            <person name="Fang X."/>
            <person name="Huang J."/>
        </authorList>
    </citation>
    <scope>NUCLEOTIDE SEQUENCE [LARGE SCALE GENOMIC DNA]</scope>
    <source>
        <strain evidence="2">race 1</strain>
    </source>
</reference>
<accession>N4UHL3</accession>
<gene>
    <name evidence="1" type="ORF">FOC1_g10000948</name>
</gene>
<dbReference type="VEuPathDB" id="FungiDB:FOC1_g10000948"/>